<dbReference type="AlphaFoldDB" id="A0A0B0NXV6"/>
<evidence type="ECO:0000313" key="1">
    <source>
        <dbReference type="EMBL" id="KHG15921.1"/>
    </source>
</evidence>
<organism evidence="1 2">
    <name type="scientific">Gossypium arboreum</name>
    <name type="common">Tree cotton</name>
    <name type="synonym">Gossypium nanking</name>
    <dbReference type="NCBI Taxonomy" id="29729"/>
    <lineage>
        <taxon>Eukaryota</taxon>
        <taxon>Viridiplantae</taxon>
        <taxon>Streptophyta</taxon>
        <taxon>Embryophyta</taxon>
        <taxon>Tracheophyta</taxon>
        <taxon>Spermatophyta</taxon>
        <taxon>Magnoliopsida</taxon>
        <taxon>eudicotyledons</taxon>
        <taxon>Gunneridae</taxon>
        <taxon>Pentapetalae</taxon>
        <taxon>rosids</taxon>
        <taxon>malvids</taxon>
        <taxon>Malvales</taxon>
        <taxon>Malvaceae</taxon>
        <taxon>Malvoideae</taxon>
        <taxon>Gossypium</taxon>
    </lineage>
</organism>
<proteinExistence type="predicted"/>
<dbReference type="EMBL" id="KN404926">
    <property type="protein sequence ID" value="KHG15921.1"/>
    <property type="molecule type" value="Genomic_DNA"/>
</dbReference>
<accession>A0A0B0NXV6</accession>
<dbReference type="Proteomes" id="UP000032142">
    <property type="component" value="Unassembled WGS sequence"/>
</dbReference>
<keyword evidence="2" id="KW-1185">Reference proteome</keyword>
<name>A0A0B0NXV6_GOSAR</name>
<protein>
    <submittedName>
        <fullName evidence="1">Uncharacterized protein</fullName>
    </submittedName>
</protein>
<evidence type="ECO:0000313" key="2">
    <source>
        <dbReference type="Proteomes" id="UP000032142"/>
    </source>
</evidence>
<gene>
    <name evidence="1" type="ORF">F383_23658</name>
</gene>
<sequence length="18" mass="2081">MYVIGQFSQMDGNITLYT</sequence>
<reference evidence="2" key="1">
    <citation type="submission" date="2014-09" db="EMBL/GenBank/DDBJ databases">
        <authorList>
            <person name="Mudge J."/>
            <person name="Ramaraj T."/>
            <person name="Lindquist I.E."/>
            <person name="Bharti A.K."/>
            <person name="Sundararajan A."/>
            <person name="Cameron C.T."/>
            <person name="Woodward J.E."/>
            <person name="May G.D."/>
            <person name="Brubaker C."/>
            <person name="Broadhvest J."/>
            <person name="Wilkins T.A."/>
        </authorList>
    </citation>
    <scope>NUCLEOTIDE SEQUENCE</scope>
    <source>
        <strain evidence="2">cv. AKA8401</strain>
    </source>
</reference>